<reference evidence="17 18" key="1">
    <citation type="submission" date="2025-04" db="UniProtKB">
        <authorList>
            <consortium name="RefSeq"/>
        </authorList>
    </citation>
    <scope>IDENTIFICATION</scope>
</reference>
<dbReference type="Gene3D" id="1.25.10.10">
    <property type="entry name" value="Leucine-rich Repeat Variant"/>
    <property type="match status" value="1"/>
</dbReference>
<evidence type="ECO:0000256" key="13">
    <source>
        <dbReference type="RuleBase" id="RU366037"/>
    </source>
</evidence>
<organism evidence="16 18">
    <name type="scientific">Elaeis guineensis var. tenera</name>
    <name type="common">Oil palm</name>
    <dbReference type="NCBI Taxonomy" id="51953"/>
    <lineage>
        <taxon>Eukaryota</taxon>
        <taxon>Viridiplantae</taxon>
        <taxon>Streptophyta</taxon>
        <taxon>Embryophyta</taxon>
        <taxon>Tracheophyta</taxon>
        <taxon>Spermatophyta</taxon>
        <taxon>Magnoliopsida</taxon>
        <taxon>Liliopsida</taxon>
        <taxon>Arecaceae</taxon>
        <taxon>Arecoideae</taxon>
        <taxon>Cocoseae</taxon>
        <taxon>Elaeidinae</taxon>
        <taxon>Elaeis</taxon>
    </lineage>
</organism>
<keyword evidence="9" id="KW-0675">Receptor</keyword>
<evidence type="ECO:0000256" key="10">
    <source>
        <dbReference type="ARBA" id="ARBA00023242"/>
    </source>
</evidence>
<sequence length="977" mass="109932">MDDLEKAILLVYEPGAADPGLRAQAMAFCEQAKSDPSALLRLCLDRLHRSPLVPVQFWCLQALHDAILLRYRSLPLADLPLLRSSLLSLASDHPLLPSSSPFLRNKLAQAIAALIRIEYPALWPSPFLQLVPRLPSADSLAVDMFARLLAALDDDLLSQDYPRSPDEAAAASRVKDSMRLQCVPQIARHWFDAVSLYHSSDPHLAAAALDTMRRYVPWIDITLVANDAFIPLLFDLILAPASPEQLRSAAAGCVLAIVSKRMEPHSKLALLRSLRVSRVFADPDLVVKLATLITRYASEALECYKRLGSEGIERSSSLELLEEALPSVLYVMQNCDEVDSGNVVDFLSDYVSTMKSPSQTQVVYLGQILEVIRVQICYDPTYRSNLDIPDKIGREEEDQMGERRKELFTLFRSVCRVAPDAVQLFIRNLLVNSIPSLEMNVEEVEATLTLFYRYGETVSEEVMRTGGGLLRELIPMLLSARFSCHSHRVVALVYLETVTRYMKFVHENVQYIPHLLAAFLDERGIHHQNLNVSQRASYLFMRAVKLLKAKFVPFLDKILQSLEDTVARFTSVDWTSKELKCSGSEDGSQTFEAIGLLIGVEDVSPEKQSEYLAALLNPLCQKIKALLLDAKAQVLEESSAKVVMLQQIIVALNALSKGFNERLVSGSRPAIGIMFKQTLEVVLQILVMFPNIKPLRNKITSFLHRMVDILGVSIFPCLPMALKRLLVENEPKDMVDFIVLINQLICKFNTSMGCLLEMIFPAIASRLFAILSSDAFPSGSGANTEELRELQELQQTLYTFLHVMATHDLSSVFLAPSCKGYLDTVMHLLLLASCSHKDMLLRKLCVQIFVKLIKDWCSNFSGEDKVPGFRRFIIEKFATECCLYSVLDKSFDFRDANTLVLFGEIVLAQKVMYEKFGDDFIIHFLSKGLPAVHCPRDLAEQYYQKLQQGHDIKTLKSFCQSLIENLRQHQNGSLVFR</sequence>
<evidence type="ECO:0000259" key="15">
    <source>
        <dbReference type="Pfam" id="PF19282"/>
    </source>
</evidence>
<proteinExistence type="inferred from homology"/>
<dbReference type="GO" id="GO:0005643">
    <property type="term" value="C:nuclear pore"/>
    <property type="evidence" value="ECO:0007669"/>
    <property type="project" value="TreeGrafter"/>
</dbReference>
<evidence type="ECO:0000313" key="19">
    <source>
        <dbReference type="RefSeq" id="XP_029124336.1"/>
    </source>
</evidence>
<dbReference type="GO" id="GO:0005737">
    <property type="term" value="C:cytoplasm"/>
    <property type="evidence" value="ECO:0007669"/>
    <property type="project" value="UniProtKB-SubCell"/>
</dbReference>
<gene>
    <name evidence="17 18 19" type="primary">LOC105058622</name>
</gene>
<dbReference type="Pfam" id="PF19282">
    <property type="entry name" value="Exportin-T"/>
    <property type="match status" value="1"/>
</dbReference>
<comment type="subcellular location">
    <subcellularLocation>
        <location evidence="1 13">Cytoplasm</location>
    </subcellularLocation>
    <subcellularLocation>
        <location evidence="13">Nucleus</location>
    </subcellularLocation>
    <text evidence="13">Shuttles between the nucleus and the cytoplasm.</text>
</comment>
<protein>
    <recommendedName>
        <fullName evidence="3 13">Exportin-T</fullName>
    </recommendedName>
    <alternativeName>
        <fullName evidence="11 13">Exportin(tRNA)</fullName>
    </alternativeName>
    <alternativeName>
        <fullName evidence="12 13">tRNA exportin</fullName>
    </alternativeName>
</protein>
<dbReference type="GO" id="GO:0071528">
    <property type="term" value="P:tRNA re-export from nucleus"/>
    <property type="evidence" value="ECO:0007669"/>
    <property type="project" value="UniProtKB-UniRule"/>
</dbReference>
<evidence type="ECO:0000256" key="4">
    <source>
        <dbReference type="ARBA" id="ARBA00022448"/>
    </source>
</evidence>
<dbReference type="Proteomes" id="UP000504607">
    <property type="component" value="Chromosome 15"/>
</dbReference>
<evidence type="ECO:0000256" key="8">
    <source>
        <dbReference type="ARBA" id="ARBA00022884"/>
    </source>
</evidence>
<evidence type="ECO:0000256" key="2">
    <source>
        <dbReference type="ARBA" id="ARBA00009466"/>
    </source>
</evidence>
<evidence type="ECO:0000259" key="14">
    <source>
        <dbReference type="Pfam" id="PF08389"/>
    </source>
</evidence>
<dbReference type="SUPFAM" id="SSF48371">
    <property type="entry name" value="ARM repeat"/>
    <property type="match status" value="1"/>
</dbReference>
<evidence type="ECO:0000313" key="17">
    <source>
        <dbReference type="RefSeq" id="XP_019710549.1"/>
    </source>
</evidence>
<dbReference type="InterPro" id="IPR016024">
    <property type="entry name" value="ARM-type_fold"/>
</dbReference>
<dbReference type="RefSeq" id="XP_019710549.1">
    <property type="nucleotide sequence ID" value="XM_019854990.2"/>
</dbReference>
<evidence type="ECO:0000256" key="6">
    <source>
        <dbReference type="ARBA" id="ARBA00022555"/>
    </source>
</evidence>
<dbReference type="GO" id="GO:0016363">
    <property type="term" value="C:nuclear matrix"/>
    <property type="evidence" value="ECO:0007669"/>
    <property type="project" value="TreeGrafter"/>
</dbReference>
<dbReference type="PANTHER" id="PTHR15952:SF11">
    <property type="entry name" value="EXPORTIN-T"/>
    <property type="match status" value="1"/>
</dbReference>
<evidence type="ECO:0000256" key="5">
    <source>
        <dbReference type="ARBA" id="ARBA00022490"/>
    </source>
</evidence>
<comment type="similarity">
    <text evidence="2 13">Belongs to the exportin family.</text>
</comment>
<name>A0A6J0PRN2_ELAGV</name>
<dbReference type="RefSeq" id="XP_019710550.1">
    <property type="nucleotide sequence ID" value="XM_019854991.2"/>
</dbReference>
<dbReference type="Pfam" id="PF08389">
    <property type="entry name" value="Xpo1"/>
    <property type="match status" value="1"/>
</dbReference>
<evidence type="ECO:0000256" key="1">
    <source>
        <dbReference type="ARBA" id="ARBA00004496"/>
    </source>
</evidence>
<evidence type="ECO:0000256" key="3">
    <source>
        <dbReference type="ARBA" id="ARBA00018928"/>
    </source>
</evidence>
<evidence type="ECO:0000256" key="9">
    <source>
        <dbReference type="ARBA" id="ARBA00023170"/>
    </source>
</evidence>
<dbReference type="GO" id="GO:0031267">
    <property type="term" value="F:small GTPase binding"/>
    <property type="evidence" value="ECO:0007669"/>
    <property type="project" value="InterPro"/>
</dbReference>
<keyword evidence="10 13" id="KW-0539">Nucleus</keyword>
<dbReference type="InterPro" id="IPR045546">
    <property type="entry name" value="Exportin-T_C"/>
</dbReference>
<keyword evidence="4 13" id="KW-0813">Transport</keyword>
<dbReference type="GO" id="GO:0008033">
    <property type="term" value="P:tRNA processing"/>
    <property type="evidence" value="ECO:0007669"/>
    <property type="project" value="UniProtKB-KW"/>
</dbReference>
<dbReference type="AlphaFoldDB" id="A0A6J0PRN2"/>
<dbReference type="PANTHER" id="PTHR15952">
    <property type="entry name" value="EXPORTIN-T/LOS1"/>
    <property type="match status" value="1"/>
</dbReference>
<evidence type="ECO:0000313" key="18">
    <source>
        <dbReference type="RefSeq" id="XP_019710550.1"/>
    </source>
</evidence>
<evidence type="ECO:0000256" key="7">
    <source>
        <dbReference type="ARBA" id="ARBA00022694"/>
    </source>
</evidence>
<dbReference type="InterPro" id="IPR011989">
    <property type="entry name" value="ARM-like"/>
</dbReference>
<keyword evidence="5 13" id="KW-0963">Cytoplasm</keyword>
<dbReference type="GO" id="GO:0000049">
    <property type="term" value="F:tRNA binding"/>
    <property type="evidence" value="ECO:0007669"/>
    <property type="project" value="UniProtKB-UniRule"/>
</dbReference>
<comment type="function">
    <text evidence="13">tRNA nucleus export receptor which facilitates tRNA translocation across the nuclear pore complex.</text>
</comment>
<keyword evidence="7" id="KW-0819">tRNA processing</keyword>
<dbReference type="InterPro" id="IPR013598">
    <property type="entry name" value="Exportin-1/Importin-b-like"/>
</dbReference>
<keyword evidence="6 13" id="KW-0820">tRNA-binding</keyword>
<dbReference type="RefSeq" id="XP_029124336.1">
    <property type="nucleotide sequence ID" value="XM_029268503.1"/>
</dbReference>
<dbReference type="InterPro" id="IPR040017">
    <property type="entry name" value="XPOT"/>
</dbReference>
<evidence type="ECO:0000256" key="11">
    <source>
        <dbReference type="ARBA" id="ARBA00029784"/>
    </source>
</evidence>
<dbReference type="FunFam" id="1.25.10.10:FF:000295">
    <property type="entry name" value="Exportin-T"/>
    <property type="match status" value="1"/>
</dbReference>
<keyword evidence="16" id="KW-1185">Reference proteome</keyword>
<dbReference type="OrthoDB" id="26399at2759"/>
<accession>A0A6J0PRN2</accession>
<evidence type="ECO:0000256" key="12">
    <source>
        <dbReference type="ARBA" id="ARBA00032199"/>
    </source>
</evidence>
<feature type="domain" description="Exportin-T C-terminal" evidence="15">
    <location>
        <begin position="315"/>
        <end position="965"/>
    </location>
</feature>
<feature type="domain" description="Exportin-1/Importin-beta-like" evidence="14">
    <location>
        <begin position="101"/>
        <end position="254"/>
    </location>
</feature>
<keyword evidence="8 13" id="KW-0694">RNA-binding</keyword>
<evidence type="ECO:0000313" key="16">
    <source>
        <dbReference type="Proteomes" id="UP000504607"/>
    </source>
</evidence>